<protein>
    <submittedName>
        <fullName evidence="3">Uncharacterized protein</fullName>
    </submittedName>
</protein>
<sequence length="86" mass="10007">MPIFGPSLFPIIFMLIGTMIVVALITKYLPLKQIENEDIAFVLPTKVNFEKTDDVNTNIKRYREAIKKAKEARLDKKTNKILKWLQ</sequence>
<accession>A0A1B3BCN5</accession>
<evidence type="ECO:0000313" key="4">
    <source>
        <dbReference type="Proteomes" id="UP000094147"/>
    </source>
</evidence>
<organism evidence="3 4">
    <name type="scientific">Kangiella sediminilitoris</name>
    <dbReference type="NCBI Taxonomy" id="1144748"/>
    <lineage>
        <taxon>Bacteria</taxon>
        <taxon>Pseudomonadati</taxon>
        <taxon>Pseudomonadota</taxon>
        <taxon>Gammaproteobacteria</taxon>
        <taxon>Kangiellales</taxon>
        <taxon>Kangiellaceae</taxon>
        <taxon>Kangiella</taxon>
    </lineage>
</organism>
<dbReference type="AlphaFoldDB" id="A0A1B3BCN5"/>
<evidence type="ECO:0000256" key="2">
    <source>
        <dbReference type="SAM" id="Phobius"/>
    </source>
</evidence>
<dbReference type="Proteomes" id="UP000094147">
    <property type="component" value="Chromosome"/>
</dbReference>
<name>A0A1B3BCN5_9GAMM</name>
<proteinExistence type="predicted"/>
<dbReference type="EMBL" id="CP012418">
    <property type="protein sequence ID" value="AOE50574.1"/>
    <property type="molecule type" value="Genomic_DNA"/>
</dbReference>
<evidence type="ECO:0000256" key="1">
    <source>
        <dbReference type="SAM" id="Coils"/>
    </source>
</evidence>
<feature type="transmembrane region" description="Helical" evidence="2">
    <location>
        <begin position="6"/>
        <end position="25"/>
    </location>
</feature>
<feature type="coiled-coil region" evidence="1">
    <location>
        <begin position="52"/>
        <end position="79"/>
    </location>
</feature>
<gene>
    <name evidence="3" type="ORF">KS2013_1865</name>
</gene>
<dbReference type="KEGG" id="ksd:KS2013_1865"/>
<dbReference type="STRING" id="1144748.KS2013_1865"/>
<keyword evidence="1" id="KW-0175">Coiled coil</keyword>
<keyword evidence="2" id="KW-0812">Transmembrane</keyword>
<evidence type="ECO:0000313" key="3">
    <source>
        <dbReference type="EMBL" id="AOE50574.1"/>
    </source>
</evidence>
<keyword evidence="4" id="KW-1185">Reference proteome</keyword>
<keyword evidence="2" id="KW-1133">Transmembrane helix</keyword>
<keyword evidence="2" id="KW-0472">Membrane</keyword>
<reference evidence="4" key="1">
    <citation type="submission" date="2015-08" db="EMBL/GenBank/DDBJ databases">
        <authorList>
            <person name="Kim K.M."/>
        </authorList>
    </citation>
    <scope>NUCLEOTIDE SEQUENCE [LARGE SCALE GENOMIC DNA]</scope>
    <source>
        <strain evidence="4">KCTC 23892</strain>
    </source>
</reference>